<dbReference type="PANTHER" id="PTHR11008:SF32">
    <property type="entry name" value="CIRCADIAN CLOCK-CONTROLLED PROTEIN DAYWAKE-RELATED"/>
    <property type="match status" value="1"/>
</dbReference>
<comment type="caution">
    <text evidence="5">The sequence shown here is derived from an EMBL/GenBank/DDBJ whole genome shotgun (WGS) entry which is preliminary data.</text>
</comment>
<protein>
    <submittedName>
        <fullName evidence="5">Uncharacterized protein</fullName>
    </submittedName>
</protein>
<proteinExistence type="inferred from homology"/>
<dbReference type="InterPro" id="IPR038606">
    <property type="entry name" value="To_sf"/>
</dbReference>
<dbReference type="SMART" id="SM00700">
    <property type="entry name" value="JHBP"/>
    <property type="match status" value="1"/>
</dbReference>
<dbReference type="GO" id="GO:0007623">
    <property type="term" value="P:circadian rhythm"/>
    <property type="evidence" value="ECO:0007669"/>
    <property type="project" value="UniProtKB-ARBA"/>
</dbReference>
<comment type="similarity">
    <text evidence="3">Belongs to the TO family.</text>
</comment>
<name>A0AA38I5P9_9CUCU</name>
<dbReference type="Pfam" id="PF06585">
    <property type="entry name" value="JHBP"/>
    <property type="match status" value="1"/>
</dbReference>
<keyword evidence="1 4" id="KW-0732">Signal</keyword>
<evidence type="ECO:0000313" key="6">
    <source>
        <dbReference type="Proteomes" id="UP001168821"/>
    </source>
</evidence>
<evidence type="ECO:0000256" key="3">
    <source>
        <dbReference type="ARBA" id="ARBA00060902"/>
    </source>
</evidence>
<dbReference type="AlphaFoldDB" id="A0AA38I5P9"/>
<dbReference type="GO" id="GO:0005615">
    <property type="term" value="C:extracellular space"/>
    <property type="evidence" value="ECO:0007669"/>
    <property type="project" value="TreeGrafter"/>
</dbReference>
<evidence type="ECO:0000256" key="4">
    <source>
        <dbReference type="SAM" id="SignalP"/>
    </source>
</evidence>
<dbReference type="Proteomes" id="UP001168821">
    <property type="component" value="Unassembled WGS sequence"/>
</dbReference>
<sequence>MKSLLLLPVLFIFSESVKLPSNFIKCNRKDPDWKKCVFEAAVHATPQFTRPFKELNIPSIEPLLVPEVTISAGSNAFRLTQNYKNCMIYGLTKVEASAFGFDFDKKTIHLEGIFPELRLIGTYTFDGKILLLPVVGEGPGEVTFKNVKSNMTLFYEEYKKKEKTHIKVVSATLKLTPSLIHFKYENLFNGDKRLGDNINQVMNENWEALYEDIEESFNQVVIKIFTSLVNSVFSKLSIEEAFD</sequence>
<accession>A0AA38I5P9</accession>
<feature type="signal peptide" evidence="4">
    <location>
        <begin position="1"/>
        <end position="16"/>
    </location>
</feature>
<gene>
    <name evidence="5" type="ORF">Zmor_017710</name>
</gene>
<reference evidence="5" key="1">
    <citation type="journal article" date="2023" name="G3 (Bethesda)">
        <title>Whole genome assemblies of Zophobas morio and Tenebrio molitor.</title>
        <authorList>
            <person name="Kaur S."/>
            <person name="Stinson S.A."/>
            <person name="diCenzo G.C."/>
        </authorList>
    </citation>
    <scope>NUCLEOTIDE SEQUENCE</scope>
    <source>
        <strain evidence="5">QUZm001</strain>
    </source>
</reference>
<organism evidence="5 6">
    <name type="scientific">Zophobas morio</name>
    <dbReference type="NCBI Taxonomy" id="2755281"/>
    <lineage>
        <taxon>Eukaryota</taxon>
        <taxon>Metazoa</taxon>
        <taxon>Ecdysozoa</taxon>
        <taxon>Arthropoda</taxon>
        <taxon>Hexapoda</taxon>
        <taxon>Insecta</taxon>
        <taxon>Pterygota</taxon>
        <taxon>Neoptera</taxon>
        <taxon>Endopterygota</taxon>
        <taxon>Coleoptera</taxon>
        <taxon>Polyphaga</taxon>
        <taxon>Cucujiformia</taxon>
        <taxon>Tenebrionidae</taxon>
        <taxon>Zophobas</taxon>
    </lineage>
</organism>
<evidence type="ECO:0000313" key="5">
    <source>
        <dbReference type="EMBL" id="KAJ3651688.1"/>
    </source>
</evidence>
<dbReference type="EMBL" id="JALNTZ010000005">
    <property type="protein sequence ID" value="KAJ3651688.1"/>
    <property type="molecule type" value="Genomic_DNA"/>
</dbReference>
<keyword evidence="6" id="KW-1185">Reference proteome</keyword>
<dbReference type="FunFam" id="3.15.10.30:FF:000001">
    <property type="entry name" value="Takeout-like protein 1"/>
    <property type="match status" value="1"/>
</dbReference>
<feature type="chain" id="PRO_5041258875" evidence="4">
    <location>
        <begin position="17"/>
        <end position="243"/>
    </location>
</feature>
<keyword evidence="2" id="KW-0090">Biological rhythms</keyword>
<evidence type="ECO:0000256" key="2">
    <source>
        <dbReference type="ARBA" id="ARBA00023108"/>
    </source>
</evidence>
<dbReference type="Gene3D" id="3.15.10.30">
    <property type="entry name" value="Haemolymph juvenile hormone binding protein"/>
    <property type="match status" value="1"/>
</dbReference>
<dbReference type="InterPro" id="IPR010562">
    <property type="entry name" value="Haemolymph_juvenile_hormone-bd"/>
</dbReference>
<dbReference type="PANTHER" id="PTHR11008">
    <property type="entry name" value="PROTEIN TAKEOUT-LIKE PROTEIN"/>
    <property type="match status" value="1"/>
</dbReference>
<evidence type="ECO:0000256" key="1">
    <source>
        <dbReference type="ARBA" id="ARBA00022729"/>
    </source>
</evidence>